<keyword evidence="1" id="KW-0812">Transmembrane</keyword>
<feature type="transmembrane region" description="Helical" evidence="1">
    <location>
        <begin position="215"/>
        <end position="235"/>
    </location>
</feature>
<gene>
    <name evidence="3" type="primary">LOC118423512</name>
</gene>
<evidence type="ECO:0000313" key="3">
    <source>
        <dbReference type="RefSeq" id="XP_035687586.1"/>
    </source>
</evidence>
<dbReference type="GeneID" id="118423512"/>
<organism evidence="2 3">
    <name type="scientific">Branchiostoma floridae</name>
    <name type="common">Florida lancelet</name>
    <name type="synonym">Amphioxus</name>
    <dbReference type="NCBI Taxonomy" id="7739"/>
    <lineage>
        <taxon>Eukaryota</taxon>
        <taxon>Metazoa</taxon>
        <taxon>Chordata</taxon>
        <taxon>Cephalochordata</taxon>
        <taxon>Leptocardii</taxon>
        <taxon>Amphioxiformes</taxon>
        <taxon>Branchiostomatidae</taxon>
        <taxon>Branchiostoma</taxon>
    </lineage>
</organism>
<name>A0A9J7N313_BRAFL</name>
<feature type="transmembrane region" description="Helical" evidence="1">
    <location>
        <begin position="189"/>
        <end position="208"/>
    </location>
</feature>
<evidence type="ECO:0000313" key="2">
    <source>
        <dbReference type="Proteomes" id="UP000001554"/>
    </source>
</evidence>
<dbReference type="PANTHER" id="PTHR12242">
    <property type="entry name" value="OS02G0130600 PROTEIN-RELATED"/>
    <property type="match status" value="1"/>
</dbReference>
<dbReference type="Proteomes" id="UP000001554">
    <property type="component" value="Chromosome 1"/>
</dbReference>
<dbReference type="AlphaFoldDB" id="A0A9J7N313"/>
<dbReference type="PANTHER" id="PTHR12242:SF45">
    <property type="entry name" value="MARVEL DOMAIN-CONTAINING PROTEIN"/>
    <property type="match status" value="1"/>
</dbReference>
<feature type="transmembrane region" description="Helical" evidence="1">
    <location>
        <begin position="41"/>
        <end position="65"/>
    </location>
</feature>
<keyword evidence="1" id="KW-1133">Transmembrane helix</keyword>
<keyword evidence="2" id="KW-1185">Reference proteome</keyword>
<dbReference type="OMA" id="VIESMWP"/>
<feature type="transmembrane region" description="Helical" evidence="1">
    <location>
        <begin position="257"/>
        <end position="284"/>
    </location>
</feature>
<proteinExistence type="predicted"/>
<accession>A0A9J7N313</accession>
<dbReference type="RefSeq" id="XP_035687586.1">
    <property type="nucleotide sequence ID" value="XM_035831693.1"/>
</dbReference>
<feature type="transmembrane region" description="Helical" evidence="1">
    <location>
        <begin position="154"/>
        <end position="177"/>
    </location>
</feature>
<dbReference type="KEGG" id="bfo:118423512"/>
<dbReference type="OrthoDB" id="419711at2759"/>
<dbReference type="GO" id="GO:0016020">
    <property type="term" value="C:membrane"/>
    <property type="evidence" value="ECO:0000318"/>
    <property type="project" value="GO_Central"/>
</dbReference>
<feature type="transmembrane region" description="Helical" evidence="1">
    <location>
        <begin position="77"/>
        <end position="98"/>
    </location>
</feature>
<keyword evidence="1" id="KW-0472">Membrane</keyword>
<reference evidence="2" key="1">
    <citation type="journal article" date="2020" name="Nat. Ecol. Evol.">
        <title>Deeply conserved synteny resolves early events in vertebrate evolution.</title>
        <authorList>
            <person name="Simakov O."/>
            <person name="Marletaz F."/>
            <person name="Yue J.X."/>
            <person name="O'Connell B."/>
            <person name="Jenkins J."/>
            <person name="Brandt A."/>
            <person name="Calef R."/>
            <person name="Tung C.H."/>
            <person name="Huang T.K."/>
            <person name="Schmutz J."/>
            <person name="Satoh N."/>
            <person name="Yu J.K."/>
            <person name="Putnam N.H."/>
            <person name="Green R.E."/>
            <person name="Rokhsar D.S."/>
        </authorList>
    </citation>
    <scope>NUCLEOTIDE SEQUENCE [LARGE SCALE GENOMIC DNA]</scope>
    <source>
        <strain evidence="2">S238N-H82</strain>
    </source>
</reference>
<dbReference type="Pfam" id="PF21534">
    <property type="entry name" value="Rost"/>
    <property type="match status" value="2"/>
</dbReference>
<evidence type="ECO:0000256" key="1">
    <source>
        <dbReference type="SAM" id="Phobius"/>
    </source>
</evidence>
<dbReference type="InterPro" id="IPR049352">
    <property type="entry name" value="Rost"/>
</dbReference>
<reference evidence="3" key="2">
    <citation type="submission" date="2025-08" db="UniProtKB">
        <authorList>
            <consortium name="RefSeq"/>
        </authorList>
    </citation>
    <scope>IDENTIFICATION</scope>
    <source>
        <strain evidence="3">S238N-H82</strain>
        <tissue evidence="3">Testes</tissue>
    </source>
</reference>
<protein>
    <submittedName>
        <fullName evidence="3">Protein rolling stone-like</fullName>
    </submittedName>
</protein>
<sequence length="308" mass="34250">MTCGQRMRSEFRLKSFGLTHNDRHVFTRTPWLSNRNQLPFVLYRAAVCVYQVIAFSIIHGVLILLPQEILWIHLTEWCYVLLTLHILLSATLCFIDYYKSRSQREATSDENLSSDVVMATGSTISPTTTGGGTIQTSVDQDSAQNLQIPWQYKLCWVLHNVAFAAGILITILFWGLVGGADNSAQDRDILIHIMNAVTIVIDVMVSGLPCRLLHFVYPLIFGAVYLLFTVIYWAAGGIGKDELPYIYSPLDYGGNPVLAAIVAVLAVVVAMPLCHCVVFALALTRESLANLLKRRSSRDSQNVEVTAL</sequence>